<reference evidence="2 3" key="1">
    <citation type="submission" date="2024-02" db="EMBL/GenBank/DDBJ databases">
        <title>Deinococcus caeni NBRC 101312.</title>
        <authorList>
            <person name="Ichikawa N."/>
            <person name="Katano-Makiyama Y."/>
            <person name="Hidaka K."/>
        </authorList>
    </citation>
    <scope>NUCLEOTIDE SEQUENCE [LARGE SCALE GENOMIC DNA]</scope>
    <source>
        <strain evidence="2 3">NBRC 101312</strain>
    </source>
</reference>
<evidence type="ECO:0000259" key="1">
    <source>
        <dbReference type="Pfam" id="PF00174"/>
    </source>
</evidence>
<evidence type="ECO:0000313" key="2">
    <source>
        <dbReference type="EMBL" id="GAA5439520.1"/>
    </source>
</evidence>
<accession>A0ABP9UD16</accession>
<protein>
    <recommendedName>
        <fullName evidence="1">Oxidoreductase molybdopterin-binding domain-containing protein</fullName>
    </recommendedName>
</protein>
<name>A0ABP9UD16_9DEIO</name>
<gene>
    <name evidence="2" type="ORF">Dcae01_01023</name>
</gene>
<dbReference type="Proteomes" id="UP001423409">
    <property type="component" value="Unassembled WGS sequence"/>
</dbReference>
<dbReference type="Gene3D" id="3.90.420.10">
    <property type="entry name" value="Oxidoreductase, molybdopterin-binding domain"/>
    <property type="match status" value="1"/>
</dbReference>
<proteinExistence type="predicted"/>
<dbReference type="EMBL" id="BAABQU010000009">
    <property type="protein sequence ID" value="GAA5439520.1"/>
    <property type="molecule type" value="Genomic_DNA"/>
</dbReference>
<dbReference type="InterPro" id="IPR036374">
    <property type="entry name" value="OxRdtase_Mopterin-bd_sf"/>
</dbReference>
<dbReference type="SUPFAM" id="SSF56524">
    <property type="entry name" value="Oxidoreductase molybdopterin-binding domain"/>
    <property type="match status" value="1"/>
</dbReference>
<comment type="caution">
    <text evidence="2">The sequence shown here is derived from an EMBL/GenBank/DDBJ whole genome shotgun (WGS) entry which is preliminary data.</text>
</comment>
<dbReference type="Pfam" id="PF00174">
    <property type="entry name" value="Oxidored_molyb"/>
    <property type="match status" value="1"/>
</dbReference>
<keyword evidence="3" id="KW-1185">Reference proteome</keyword>
<dbReference type="InterPro" id="IPR000572">
    <property type="entry name" value="OxRdtase_Mopterin-bd_dom"/>
</dbReference>
<sequence>MTVTLNAALPAQAGPTTPPTGFVYVNGNGARPFPAATPGEPVVLTLGGRRPQRLTLRQLRALPAVRYTSTHPQLKETFEYQGVTLRDLARRGQFDGQDIRLTSDDGFVAIIRAADYQQHPVMLAYQADGRPIPALKKGPLTTVFPPDPTRFPVRNYGSQWAWYVTGVSPR</sequence>
<feature type="domain" description="Oxidoreductase molybdopterin-binding" evidence="1">
    <location>
        <begin position="66"/>
        <end position="145"/>
    </location>
</feature>
<evidence type="ECO:0000313" key="3">
    <source>
        <dbReference type="Proteomes" id="UP001423409"/>
    </source>
</evidence>
<organism evidence="2 3">
    <name type="scientific">Deinococcus caeni</name>
    <dbReference type="NCBI Taxonomy" id="569127"/>
    <lineage>
        <taxon>Bacteria</taxon>
        <taxon>Thermotogati</taxon>
        <taxon>Deinococcota</taxon>
        <taxon>Deinococci</taxon>
        <taxon>Deinococcales</taxon>
        <taxon>Deinococcaceae</taxon>
        <taxon>Deinococcus</taxon>
    </lineage>
</organism>